<evidence type="ECO:0000256" key="2">
    <source>
        <dbReference type="ARBA" id="ARBA00023242"/>
    </source>
</evidence>
<feature type="signal peptide" evidence="3">
    <location>
        <begin position="1"/>
        <end position="18"/>
    </location>
</feature>
<dbReference type="EMBL" id="JALLAZ020001406">
    <property type="protein sequence ID" value="KAL3775599.1"/>
    <property type="molecule type" value="Genomic_DNA"/>
</dbReference>
<dbReference type="Pfam" id="PF00160">
    <property type="entry name" value="Pro_isomerase"/>
    <property type="match status" value="1"/>
</dbReference>
<gene>
    <name evidence="5" type="ORF">ACHAW5_003502</name>
</gene>
<sequence length="353" mass="39763">MRVLSATTLYIVVTLAFAQEEERVPGEAAVDALLAYEGGDQYDMPVENNIDEDIREMPMIVTFVNEFPNQPATFLKIPSVISKSIDLFWEGPEDVSEFKGTIAPRGGSFRVNTFSGHEFSYEIDGTRHYFPPMDANENGEQYAILSGDVDGFLVRCELRPRDSSVLDDTVNLDLLVNPYWAPRGASQFLALVRRGYYDGVCFNRVVPEFLVQFGIAKDFTLRNEWIGNTIPDDETYENYPQFEPGYVSFAGSGPDSRTTEIFIVMPGASQEQLDYFGENSWETPFAVVQGDLEILTNIYSGYGDMPPWGTGPDPSRIYDADGYEYLAEKFPSLDYIDRCYVVNEEANVFTAEL</sequence>
<dbReference type="AlphaFoldDB" id="A0ABD3NI02"/>
<organism evidence="5 6">
    <name type="scientific">Stephanodiscus triporus</name>
    <dbReference type="NCBI Taxonomy" id="2934178"/>
    <lineage>
        <taxon>Eukaryota</taxon>
        <taxon>Sar</taxon>
        <taxon>Stramenopiles</taxon>
        <taxon>Ochrophyta</taxon>
        <taxon>Bacillariophyta</taxon>
        <taxon>Coscinodiscophyceae</taxon>
        <taxon>Thalassiosirophycidae</taxon>
        <taxon>Stephanodiscales</taxon>
        <taxon>Stephanodiscaceae</taxon>
        <taxon>Stephanodiscus</taxon>
    </lineage>
</organism>
<dbReference type="Proteomes" id="UP001530315">
    <property type="component" value="Unassembled WGS sequence"/>
</dbReference>
<feature type="domain" description="PPIase cyclophilin-type" evidence="4">
    <location>
        <begin position="170"/>
        <end position="298"/>
    </location>
</feature>
<reference evidence="5 6" key="1">
    <citation type="submission" date="2024-10" db="EMBL/GenBank/DDBJ databases">
        <title>Updated reference genomes for cyclostephanoid diatoms.</title>
        <authorList>
            <person name="Roberts W.R."/>
            <person name="Alverson A.J."/>
        </authorList>
    </citation>
    <scope>NUCLEOTIDE SEQUENCE [LARGE SCALE GENOMIC DNA]</scope>
    <source>
        <strain evidence="5 6">AJA276-08</strain>
    </source>
</reference>
<proteinExistence type="predicted"/>
<keyword evidence="3" id="KW-0732">Signal</keyword>
<dbReference type="PROSITE" id="PS50072">
    <property type="entry name" value="CSA_PPIASE_2"/>
    <property type="match status" value="1"/>
</dbReference>
<dbReference type="PANTHER" id="PTHR45625:SF6">
    <property type="entry name" value="SPLICEOSOME-ASSOCIATED PROTEIN CWC27 HOMOLOG"/>
    <property type="match status" value="1"/>
</dbReference>
<accession>A0ABD3NI02</accession>
<protein>
    <recommendedName>
        <fullName evidence="4">PPIase cyclophilin-type domain-containing protein</fullName>
    </recommendedName>
</protein>
<evidence type="ECO:0000256" key="1">
    <source>
        <dbReference type="ARBA" id="ARBA00004123"/>
    </source>
</evidence>
<dbReference type="Gene3D" id="2.40.100.10">
    <property type="entry name" value="Cyclophilin-like"/>
    <property type="match status" value="1"/>
</dbReference>
<feature type="chain" id="PRO_5044829763" description="PPIase cyclophilin-type domain-containing protein" evidence="3">
    <location>
        <begin position="19"/>
        <end position="353"/>
    </location>
</feature>
<keyword evidence="6" id="KW-1185">Reference proteome</keyword>
<name>A0ABD3NI02_9STRA</name>
<dbReference type="PANTHER" id="PTHR45625">
    <property type="entry name" value="PEPTIDYL-PROLYL CIS-TRANS ISOMERASE-RELATED"/>
    <property type="match status" value="1"/>
</dbReference>
<comment type="caution">
    <text evidence="5">The sequence shown here is derived from an EMBL/GenBank/DDBJ whole genome shotgun (WGS) entry which is preliminary data.</text>
</comment>
<dbReference type="InterPro" id="IPR044666">
    <property type="entry name" value="Cyclophilin_A-like"/>
</dbReference>
<dbReference type="InterPro" id="IPR029000">
    <property type="entry name" value="Cyclophilin-like_dom_sf"/>
</dbReference>
<dbReference type="SUPFAM" id="SSF50891">
    <property type="entry name" value="Cyclophilin-like"/>
    <property type="match status" value="1"/>
</dbReference>
<comment type="subcellular location">
    <subcellularLocation>
        <location evidence="1">Nucleus</location>
    </subcellularLocation>
</comment>
<keyword evidence="2" id="KW-0539">Nucleus</keyword>
<evidence type="ECO:0000313" key="5">
    <source>
        <dbReference type="EMBL" id="KAL3775599.1"/>
    </source>
</evidence>
<dbReference type="InterPro" id="IPR002130">
    <property type="entry name" value="Cyclophilin-type_PPIase_dom"/>
</dbReference>
<evidence type="ECO:0000256" key="3">
    <source>
        <dbReference type="SAM" id="SignalP"/>
    </source>
</evidence>
<evidence type="ECO:0000313" key="6">
    <source>
        <dbReference type="Proteomes" id="UP001530315"/>
    </source>
</evidence>
<evidence type="ECO:0000259" key="4">
    <source>
        <dbReference type="PROSITE" id="PS50072"/>
    </source>
</evidence>
<dbReference type="GO" id="GO:0005634">
    <property type="term" value="C:nucleus"/>
    <property type="evidence" value="ECO:0007669"/>
    <property type="project" value="UniProtKB-SubCell"/>
</dbReference>